<comment type="similarity">
    <text evidence="2">Belongs to the histone H3 family.</text>
</comment>
<evidence type="ECO:0000256" key="5">
    <source>
        <dbReference type="SAM" id="MobiDB-lite"/>
    </source>
</evidence>
<dbReference type="VEuPathDB" id="FungiDB:VP01_69g1"/>
<organism evidence="6 7">
    <name type="scientific">Puccinia sorghi</name>
    <dbReference type="NCBI Taxonomy" id="27349"/>
    <lineage>
        <taxon>Eukaryota</taxon>
        <taxon>Fungi</taxon>
        <taxon>Dikarya</taxon>
        <taxon>Basidiomycota</taxon>
        <taxon>Pucciniomycotina</taxon>
        <taxon>Pucciniomycetes</taxon>
        <taxon>Pucciniales</taxon>
        <taxon>Pucciniaceae</taxon>
        <taxon>Puccinia</taxon>
    </lineage>
</organism>
<dbReference type="GO" id="GO:0003677">
    <property type="term" value="F:DNA binding"/>
    <property type="evidence" value="ECO:0007669"/>
    <property type="project" value="InterPro"/>
</dbReference>
<dbReference type="SUPFAM" id="SSF47113">
    <property type="entry name" value="Histone-fold"/>
    <property type="match status" value="1"/>
</dbReference>
<dbReference type="GO" id="GO:0000786">
    <property type="term" value="C:nucleosome"/>
    <property type="evidence" value="ECO:0007669"/>
    <property type="project" value="UniProtKB-KW"/>
</dbReference>
<reference evidence="6 7" key="1">
    <citation type="submission" date="2015-08" db="EMBL/GenBank/DDBJ databases">
        <title>Next Generation Sequencing and Analysis of the Genome of Puccinia sorghi L Schw, the Causal Agent of Maize Common Rust.</title>
        <authorList>
            <person name="Rochi L."/>
            <person name="Burguener G."/>
            <person name="Darino M."/>
            <person name="Turjanski A."/>
            <person name="Kreff E."/>
            <person name="Dieguez M.J."/>
            <person name="Sacco F."/>
        </authorList>
    </citation>
    <scope>NUCLEOTIDE SEQUENCE [LARGE SCALE GENOMIC DNA]</scope>
    <source>
        <strain evidence="6 7">RO10H11247</strain>
    </source>
</reference>
<dbReference type="InterPro" id="IPR009072">
    <property type="entry name" value="Histone-fold"/>
</dbReference>
<feature type="compositionally biased region" description="Basic residues" evidence="5">
    <location>
        <begin position="238"/>
        <end position="250"/>
    </location>
</feature>
<keyword evidence="4" id="KW-0238">DNA-binding</keyword>
<evidence type="ECO:0000256" key="1">
    <source>
        <dbReference type="ARBA" id="ARBA00004286"/>
    </source>
</evidence>
<dbReference type="InterPro" id="IPR000164">
    <property type="entry name" value="Histone_H3/CENP-A"/>
</dbReference>
<evidence type="ECO:0000256" key="3">
    <source>
        <dbReference type="ARBA" id="ARBA00022454"/>
    </source>
</evidence>
<dbReference type="PANTHER" id="PTHR45810">
    <property type="entry name" value="HISTONE H3.2"/>
    <property type="match status" value="1"/>
</dbReference>
<evidence type="ECO:0000256" key="2">
    <source>
        <dbReference type="ARBA" id="ARBA00010343"/>
    </source>
</evidence>
<dbReference type="GO" id="GO:0046982">
    <property type="term" value="F:protein heterodimerization activity"/>
    <property type="evidence" value="ECO:0007669"/>
    <property type="project" value="InterPro"/>
</dbReference>
<evidence type="ECO:0000256" key="4">
    <source>
        <dbReference type="ARBA" id="ARBA00023269"/>
    </source>
</evidence>
<dbReference type="AlphaFoldDB" id="A0A0L6UDW2"/>
<gene>
    <name evidence="6" type="ORF">VP01_69g1</name>
</gene>
<evidence type="ECO:0000313" key="7">
    <source>
        <dbReference type="Proteomes" id="UP000037035"/>
    </source>
</evidence>
<evidence type="ECO:0000313" key="6">
    <source>
        <dbReference type="EMBL" id="KNZ46738.1"/>
    </source>
</evidence>
<dbReference type="Proteomes" id="UP000037035">
    <property type="component" value="Unassembled WGS sequence"/>
</dbReference>
<keyword evidence="7" id="KW-1185">Reference proteome</keyword>
<dbReference type="Gene3D" id="1.10.20.10">
    <property type="entry name" value="Histone, subunit A"/>
    <property type="match status" value="1"/>
</dbReference>
<accession>A0A0L6UDW2</accession>
<comment type="subcellular location">
    <subcellularLocation>
        <location evidence="1">Chromosome</location>
    </subcellularLocation>
</comment>
<dbReference type="SMART" id="SM00428">
    <property type="entry name" value="H3"/>
    <property type="match status" value="1"/>
</dbReference>
<dbReference type="STRING" id="27349.A0A0L6UDW2"/>
<name>A0A0L6UDW2_9BASI</name>
<dbReference type="GO" id="GO:0030527">
    <property type="term" value="F:structural constituent of chromatin"/>
    <property type="evidence" value="ECO:0007669"/>
    <property type="project" value="InterPro"/>
</dbReference>
<sequence length="611" mass="68876">MTDGLFCTEKSFPSPCLSQSGPALDFHYSFFRLPSPLLTSIICPQDYYCRIQICHSPPSPRWWLLPRLLMLMVDFVGRYLSLPSYFNGASTSTNLFLTPLTLPLFDVMNVSLFLLPRNFGTVVADRPSIFKQEIVGLIRALFADSHLRAKNIDLILSNPYNAKYNVVMSSCVASVSSDCDLVFYDDGSSCVPTRDSDASHQIRAAAQSVEGDPNQKRRYLCTTQPIPDIPPRLNDHGRRGRQDHHHNTRATRREIRQEKPSLALQVLQTAAQESGQEAQYELTSRLVFPPHRPPSQPLSLSSRVQQFRSLNIHSAADAVSDVSKPKKPHRYRPGTVALREIRHFQKSTDLLMRKLPFARLVCASLSLSISRHTAHAHPLRSPVLAIAGPRNRHGLRPCYRGRRRAQVAEQCLASASRSCRSVRSPAYPPTPPQTNKQTCLPFSPSLSLGLCASFYAPTFFVGTWSWRVGFEADLGLQKSSKQKLKTSASFPSPLFLSSEVDQSFYLVISFRLLFPSYSALPNVTYCPLNCHRPNHPKILVRQCPPRDRTAAHPEGRQDTLSYLFNKVFPHCDRSTQSMYVYPKLLESNRTPKIEASCKKRKIGPKSQSVYF</sequence>
<keyword evidence="3" id="KW-0158">Chromosome</keyword>
<proteinExistence type="inferred from homology"/>
<comment type="caution">
    <text evidence="6">The sequence shown here is derived from an EMBL/GenBank/DDBJ whole genome shotgun (WGS) entry which is preliminary data.</text>
</comment>
<feature type="region of interest" description="Disordered" evidence="5">
    <location>
        <begin position="223"/>
        <end position="255"/>
    </location>
</feature>
<keyword evidence="4" id="KW-0544">Nucleosome core</keyword>
<protein>
    <submittedName>
        <fullName evidence="6">Histone H3-like centromeric protein A</fullName>
    </submittedName>
</protein>
<dbReference type="EMBL" id="LAVV01012383">
    <property type="protein sequence ID" value="KNZ46738.1"/>
    <property type="molecule type" value="Genomic_DNA"/>
</dbReference>